<dbReference type="RefSeq" id="WP_106089289.1">
    <property type="nucleotide sequence ID" value="NZ_PVNL01000046.1"/>
</dbReference>
<protein>
    <submittedName>
        <fullName evidence="2">Uncharacterized protein</fullName>
    </submittedName>
</protein>
<gene>
    <name evidence="2" type="ORF">ENSA7_22610</name>
</gene>
<keyword evidence="1" id="KW-0472">Membrane</keyword>
<dbReference type="Proteomes" id="UP000238823">
    <property type="component" value="Unassembled WGS sequence"/>
</dbReference>
<comment type="caution">
    <text evidence="2">The sequence shown here is derived from an EMBL/GenBank/DDBJ whole genome shotgun (WGS) entry which is preliminary data.</text>
</comment>
<evidence type="ECO:0000313" key="2">
    <source>
        <dbReference type="EMBL" id="PRQ07977.1"/>
    </source>
</evidence>
<reference evidence="2 3" key="1">
    <citation type="submission" date="2018-03" db="EMBL/GenBank/DDBJ databases">
        <title>Draft Genome Sequences of the Obligatory Marine Myxobacteria Enhygromyxa salina SWB007.</title>
        <authorList>
            <person name="Poehlein A."/>
            <person name="Moghaddam J.A."/>
            <person name="Harms H."/>
            <person name="Alanjari M."/>
            <person name="Koenig G.M."/>
            <person name="Daniel R."/>
            <person name="Schaeberle T.F."/>
        </authorList>
    </citation>
    <scope>NUCLEOTIDE SEQUENCE [LARGE SCALE GENOMIC DNA]</scope>
    <source>
        <strain evidence="2 3">SWB007</strain>
    </source>
</reference>
<sequence>MGVGTNPGLRVVVLLIALSVPIMLGVETLLRVYVLGPVYGPLIAELRGIYWPELTDEVIAGRTTNAAWILIGVTVVAGCVGLVLLRGVIRRASAATGERPTADKIRDTLLLMTSIPQVPGLLSTLCLAGGAELMPVLICVGVSTSFVVLQGFMGERAIEGMG</sequence>
<dbReference type="AlphaFoldDB" id="A0A2S9YSA4"/>
<feature type="transmembrane region" description="Helical" evidence="1">
    <location>
        <begin position="12"/>
        <end position="34"/>
    </location>
</feature>
<name>A0A2S9YSA4_9BACT</name>
<dbReference type="EMBL" id="PVNL01000046">
    <property type="protein sequence ID" value="PRQ07977.1"/>
    <property type="molecule type" value="Genomic_DNA"/>
</dbReference>
<keyword evidence="1" id="KW-1133">Transmembrane helix</keyword>
<feature type="transmembrane region" description="Helical" evidence="1">
    <location>
        <begin position="66"/>
        <end position="89"/>
    </location>
</feature>
<evidence type="ECO:0000256" key="1">
    <source>
        <dbReference type="SAM" id="Phobius"/>
    </source>
</evidence>
<keyword evidence="1" id="KW-0812">Transmembrane</keyword>
<accession>A0A2S9YSA4</accession>
<proteinExistence type="predicted"/>
<organism evidence="2 3">
    <name type="scientific">Enhygromyxa salina</name>
    <dbReference type="NCBI Taxonomy" id="215803"/>
    <lineage>
        <taxon>Bacteria</taxon>
        <taxon>Pseudomonadati</taxon>
        <taxon>Myxococcota</taxon>
        <taxon>Polyangia</taxon>
        <taxon>Nannocystales</taxon>
        <taxon>Nannocystaceae</taxon>
        <taxon>Enhygromyxa</taxon>
    </lineage>
</organism>
<evidence type="ECO:0000313" key="3">
    <source>
        <dbReference type="Proteomes" id="UP000238823"/>
    </source>
</evidence>